<feature type="domain" description="ATPase AAA-type core" evidence="4">
    <location>
        <begin position="1553"/>
        <end position="1720"/>
    </location>
</feature>
<dbReference type="EMBL" id="JACTNZ010000002">
    <property type="protein sequence ID" value="KAG5559852.1"/>
    <property type="molecule type" value="Genomic_DNA"/>
</dbReference>
<keyword evidence="2" id="KW-0067">ATP-binding</keyword>
<dbReference type="GO" id="GO:0005737">
    <property type="term" value="C:cytoplasm"/>
    <property type="evidence" value="ECO:0007669"/>
    <property type="project" value="TreeGrafter"/>
</dbReference>
<dbReference type="InterPro" id="IPR027417">
    <property type="entry name" value="P-loop_NTPase"/>
</dbReference>
<feature type="domain" description="ATPase AAA-type core" evidence="4">
    <location>
        <begin position="2500"/>
        <end position="2667"/>
    </location>
</feature>
<comment type="caution">
    <text evidence="5">The sequence shown here is derived from an EMBL/GenBank/DDBJ whole genome shotgun (WGS) entry which is preliminary data.</text>
</comment>
<dbReference type="PANTHER" id="PTHR11638:SF18">
    <property type="entry name" value="HEAT SHOCK PROTEIN 104"/>
    <property type="match status" value="1"/>
</dbReference>
<dbReference type="GO" id="GO:0016887">
    <property type="term" value="F:ATP hydrolysis activity"/>
    <property type="evidence" value="ECO:0007669"/>
    <property type="project" value="InterPro"/>
</dbReference>
<proteinExistence type="predicted"/>
<protein>
    <recommendedName>
        <fullName evidence="4">ATPase AAA-type core domain-containing protein</fullName>
    </recommendedName>
</protein>
<dbReference type="Gene3D" id="3.40.50.300">
    <property type="entry name" value="P-loop containing nucleotide triphosphate hydrolases"/>
    <property type="match status" value="5"/>
</dbReference>
<keyword evidence="6" id="KW-1185">Reference proteome</keyword>
<dbReference type="Pfam" id="PF07724">
    <property type="entry name" value="AAA_2"/>
    <property type="match status" value="5"/>
</dbReference>
<evidence type="ECO:0000256" key="3">
    <source>
        <dbReference type="SAM" id="MobiDB-lite"/>
    </source>
</evidence>
<feature type="domain" description="ATPase AAA-type core" evidence="4">
    <location>
        <begin position="215"/>
        <end position="374"/>
    </location>
</feature>
<name>A0AAV6L4D9_9ERIC</name>
<organism evidence="5 6">
    <name type="scientific">Rhododendron griersonianum</name>
    <dbReference type="NCBI Taxonomy" id="479676"/>
    <lineage>
        <taxon>Eukaryota</taxon>
        <taxon>Viridiplantae</taxon>
        <taxon>Streptophyta</taxon>
        <taxon>Embryophyta</taxon>
        <taxon>Tracheophyta</taxon>
        <taxon>Spermatophyta</taxon>
        <taxon>Magnoliopsida</taxon>
        <taxon>eudicotyledons</taxon>
        <taxon>Gunneridae</taxon>
        <taxon>Pentapetalae</taxon>
        <taxon>asterids</taxon>
        <taxon>Ericales</taxon>
        <taxon>Ericaceae</taxon>
        <taxon>Ericoideae</taxon>
        <taxon>Rhodoreae</taxon>
        <taxon>Rhododendron</taxon>
    </lineage>
</organism>
<dbReference type="GO" id="GO:0034605">
    <property type="term" value="P:cellular response to heat"/>
    <property type="evidence" value="ECO:0007669"/>
    <property type="project" value="TreeGrafter"/>
</dbReference>
<evidence type="ECO:0000259" key="4">
    <source>
        <dbReference type="Pfam" id="PF07724"/>
    </source>
</evidence>
<evidence type="ECO:0000256" key="2">
    <source>
        <dbReference type="ARBA" id="ARBA00022840"/>
    </source>
</evidence>
<feature type="compositionally biased region" description="Acidic residues" evidence="3">
    <location>
        <begin position="562"/>
        <end position="573"/>
    </location>
</feature>
<evidence type="ECO:0000313" key="5">
    <source>
        <dbReference type="EMBL" id="KAG5559852.1"/>
    </source>
</evidence>
<dbReference type="Proteomes" id="UP000823749">
    <property type="component" value="Chromosome 2"/>
</dbReference>
<dbReference type="GO" id="GO:0005524">
    <property type="term" value="F:ATP binding"/>
    <property type="evidence" value="ECO:0007669"/>
    <property type="project" value="UniProtKB-KW"/>
</dbReference>
<reference evidence="5" key="1">
    <citation type="submission" date="2020-08" db="EMBL/GenBank/DDBJ databases">
        <title>Plant Genome Project.</title>
        <authorList>
            <person name="Zhang R.-G."/>
        </authorList>
    </citation>
    <scope>NUCLEOTIDE SEQUENCE</scope>
    <source>
        <strain evidence="5">WSP0</strain>
        <tissue evidence="5">Leaf</tissue>
    </source>
</reference>
<gene>
    <name evidence="5" type="ORF">RHGRI_003217</name>
</gene>
<dbReference type="InterPro" id="IPR003959">
    <property type="entry name" value="ATPase_AAA_core"/>
</dbReference>
<dbReference type="InterPro" id="IPR050130">
    <property type="entry name" value="ClpA_ClpB"/>
</dbReference>
<feature type="region of interest" description="Disordered" evidence="3">
    <location>
        <begin position="546"/>
        <end position="573"/>
    </location>
</feature>
<dbReference type="InterPro" id="IPR001270">
    <property type="entry name" value="ClpA/B"/>
</dbReference>
<dbReference type="PANTHER" id="PTHR11638">
    <property type="entry name" value="ATP-DEPENDENT CLP PROTEASE"/>
    <property type="match status" value="1"/>
</dbReference>
<evidence type="ECO:0000313" key="6">
    <source>
        <dbReference type="Proteomes" id="UP000823749"/>
    </source>
</evidence>
<feature type="domain" description="ATPase AAA-type core" evidence="4">
    <location>
        <begin position="1135"/>
        <end position="1268"/>
    </location>
</feature>
<dbReference type="SUPFAM" id="SSF52540">
    <property type="entry name" value="P-loop containing nucleoside triphosphate hydrolases"/>
    <property type="match status" value="5"/>
</dbReference>
<evidence type="ECO:0000256" key="1">
    <source>
        <dbReference type="ARBA" id="ARBA00022741"/>
    </source>
</evidence>
<feature type="domain" description="ATPase AAA-type core" evidence="4">
    <location>
        <begin position="2061"/>
        <end position="2215"/>
    </location>
</feature>
<dbReference type="PRINTS" id="PR00300">
    <property type="entry name" value="CLPPROTEASEA"/>
</dbReference>
<keyword evidence="1" id="KW-0547">Nucleotide-binding</keyword>
<accession>A0AAV6L4D9</accession>
<sequence length="2755" mass="309059">MLTNLNVDEGKSVESREELLQSKAADLLEKACDALKSKLDAGEVDEDEKSLDADLYKLVRSFVELSGIGREKDPDRNTWLNYVLQELRDSMVKWDQFFREWKPLQKKKHKHSPERLVREAQLLEDLMFLSPSTPDSFYKKFQQFVTVGTDLLAKVASSLTGVPASWLLRSSSMPSLDSLAARLSQRKFGKKFTILTISHALSRAVRPGPLGCASRPIGSFLFLCGHRHDGPELAEVLAEELFEGKGSLIHFDLLKYTEPDSVSRLLGVPTRANNQQLIPNKVLIDSVNSATNSNLLLKTSQGDPSSSGELAEELERNPFGVVLFSNIDVAPVSVIDILTDISRCGRLSNGQGRTIDFTKTLIIMTSTIGVEPDKKVSFACDCFRMVEQCPIKEVLKRYPEGSDLNIFPRLEKVNGRNSIGMQYSKAIARLQLRDIASSLTAGGLIIYPSEAALKEILWKALWWTGGEKVIKVWLEQNLVPVLRDMCAKGDIKDNHIIYIDTLEVKGFRCELLNQVDEMEFSNPFTSPDEQLRKYATLSLLAGARLNGRSPEDLPTTLFEPANDLDDDDSEGETPEEKLEDIVFDCLSKGLIVHGGSSILLVNSSSGADQNKTKKLLLWYHMALPQLSYLRRMEDGAIKPNLFNIRSKLEDQVKEKLEGIYGVRIIGDTLTLSCDIARIYFDGYLRRMEDGAIKPNLFNIRSKLVDQVKEKLEGIYGVRIIGDTLTLSCDIARIYFDGYLRRMEDGAIKPNLFNIRSKLVDQVKEKLEGIYGVRIIGDTLTLSCDIARIYFDGYLRRMEDGAIKPNLFNIRSKLVDQVKEKLEGIYGVRIIGDTLTLSCDIARIYFDGLETQNTLYRLNSSASVRSLISSSMSLVLHRSESHLGGAMAKGCPPPGPGNDEGKSVESREDLLQSKAADLLEKACDALKSKLDAGEVDEDEKSLDADLYKLVRSFVELSGIGREKDPDRNTWLNYVLQELCDSMAKWDQFFREWKPLQKKKHKRSPERLVREAQLLEELHQELLSWLPNNGALHCSIHPDRWNEMIRQLDVLVTLDSDSFYKKFQQFVTVGPDLLAKVASSLTGVPASWLLRSSSMPSLDSLAARLSKRKFGKKFTILTISHALSRAVRPGPLGCASRPIGSFLFLCGHRHDGPELAEALAEELFEGKGSLIHFDLLKYTEPDSVSRLLGVPTSQGDPSSSGELTEELERNPFGVVLFSNIDVAPVSVVDILTDISRCGRLSNGQGRSIDFTKTLIIMTSTIGVEPDKKVSFACDCFRMVEQCPIKEVLKRYPEGCNHKCSIFPRLEKVKNQLKQELLEELDDIVFFSGIGMQYSKAIARLQLRDIASSLTAGGLIIYPSEAALKEILWKALWWTGGEKVIKVWLEQNLVPVLRDILVRREDFVEEEALKQVKKSSAELRVVRGKAKARVNRIYLLKRKLYALNPTTCVDTGTDFRCVDRAIRELVDIIKLMIKEIDANVVADKEKVVAGEDKVVQRGMKEEVELSLGDGARKRANKGVESLKARLHDGLQEKEAKVVAKAALRIIDAPHYPPYLPTASFLFLGLTTSGKGKLEKELDKDFVSDDGEKLLFTIDLSEYADSNSLSRLTDALSGHMVSDRCEGELFPYDVRMRSYSVLLLDQVKKAHMSVFTALLSVLDHSMIIDHRGRTVGFRDTVVIITSDAGNKEIFARLVGHGSQNFVCDSNIKQEVKGFRCELLNQVDEMVFSNPFTSPDEQLRKYATLSLLAGARLNGRSPEDLPTTLFEPANDLVGYLRRMEDGASKPNLFNIRSKLEDQVKEKLEGIYGVRIIGDTLTLSCDIARIYFDDEGKNVESREAALQSKAADLLEKACIALRSQLDGGELDEDEKRLDADEYKLARSFVELRETIREKDPDRKAWLQHLRQELRDSMAKWDRFFDEWKPLRKKKHKRNPERLVRESELLQGLRQELLSWLPNNGALHCSIDLDRWNEMIRQLDVLVTLNSNGFHKTFQQVVTVGPNLLAKVASFETGVPASWLLRSSWKPPLDDLVARLSKRQFGKKFPILTISHALSRAVSPQPLGCATRPIASFLFLCGHRHNGPELAEVLADELFDGKGSLIRFDLSKYTEADSVPRLLGVLASHGEVGSSGELTEELERNPFGIVLFSNIDVAPGSVVDILTEISRSGRLTNVQGRTIDFTKTLIIMTSTIGIELDKQVSFACNCFRMVEECPIKELLSRHPEESKHRCSIFPRLKKVQKQLKHELFEQLDDIVVFSGLSTQYSKAITRLQLRDIASSMTTRGLIIYPSEAALNAILWKAFWWMGGEKVVKVWLEQNVVPLLHDMCEKCEIEDNYIIYIDTLVGTQELSYRLVRPEDFVEVDALKRVKKKSAELRVLCRKERERINRVYLLKKKLYALCPIASVDNAIGSVDRAIRELVDIIKLMINEINLLADEEKVVAGKDKVMQRGMKEEVELSLGDVATKRAKKGVEFLKAHAGLQGKATDVVAKSALKIIHASQYPPLLSVAAFLFLGLTTSGKGQLIEELAKDFVADDGAKLLFEINLSQYADSNSLPRLMDALSGYMVSEHCKGDIFPDDVRMRPCSVLLFDQVEKAHMSVLRALLSVLDHSMFIDHRGRTVGFRDTIVIITSDAGNKEIFARLVGHGSQNTVRDRNIKQEVKGFRSELLNRVDEIVFFNPFGSYDDQLREFATLSLSAGACCKGRSPEDLPTTLFTLFGPANELVDDDSEGDPPEECELEDIVFNCVANGLVVHGGISCTTVQ</sequence>